<proteinExistence type="predicted"/>
<sequence length="575" mass="59919">MRTNRRTMLKRTAAAVLCAAFLLPMALPAAVYAGEVPAGAQTGMQAGAQAGTQAGTKAGAGRTLARIQLSIGDGQKTPVFRAGEKAELRISVKNTGNTDAQNVRIAPVIKSEADWPFELDQLNYDRNLGAVEAGEKADAVWGGGDAPLTVKKSVTGKAYKLTFRITYDDGEKAYEAEKYVFVKTEANPGSTDEDPSGGAGNGGSQGSGKPSGNPQAPGGQISGGQGSGGQGSESQMAGAGGNGTAAEPEAGSVYNSEPSAAGGGSASISVPRVIVTGFSTEPGEVRAGSNFRLVVHLKNTSSRTGVSNLLFDLQAPSSGTEEAAEAPAFLPASGSSSIYVDSIPAGGTKDISIELNARADLVQKPYSITMNMKYEDSGAAQYEAQSSLAIPIRQEARFEFSKMQIAPDTVSVGEEANISCSLYNLGRVKMYNVKARFEGKMIDTQEQFIGNLDAGATGTIDVIVTAKKATQGSGECKLVLTYEDDAGNVSTSEQKFKMTVLEETATEDTEMMPDAVPEENGSPAVPAAAALAVIAAAAGGAVVFRKHRKKKNHEAEEEELFDEVERFTEDEHSQP</sequence>
<feature type="region of interest" description="Disordered" evidence="1">
    <location>
        <begin position="186"/>
        <end position="266"/>
    </location>
</feature>
<comment type="caution">
    <text evidence="4">The sequence shown here is derived from an EMBL/GenBank/DDBJ whole genome shotgun (WGS) entry which is preliminary data.</text>
</comment>
<feature type="compositionally biased region" description="Low complexity" evidence="1">
    <location>
        <begin position="207"/>
        <end position="219"/>
    </location>
</feature>
<dbReference type="EMBL" id="DWUV01000229">
    <property type="protein sequence ID" value="HJD35204.1"/>
    <property type="molecule type" value="Genomic_DNA"/>
</dbReference>
<name>A0A9D2U3V1_9FIRM</name>
<evidence type="ECO:0000313" key="5">
    <source>
        <dbReference type="Proteomes" id="UP000823897"/>
    </source>
</evidence>
<evidence type="ECO:0000256" key="1">
    <source>
        <dbReference type="SAM" id="MobiDB-lite"/>
    </source>
</evidence>
<dbReference type="Proteomes" id="UP000823897">
    <property type="component" value="Unassembled WGS sequence"/>
</dbReference>
<feature type="compositionally biased region" description="Gly residues" evidence="1">
    <location>
        <begin position="197"/>
        <end position="206"/>
    </location>
</feature>
<evidence type="ECO:0000256" key="3">
    <source>
        <dbReference type="SAM" id="SignalP"/>
    </source>
</evidence>
<keyword evidence="2" id="KW-0472">Membrane</keyword>
<dbReference type="PANTHER" id="PTHR35902:SF3">
    <property type="entry name" value="NPCBM-ASSOCIATED, NEW3 DOMAIN OF ALPHA-GALACTOSIDASE"/>
    <property type="match status" value="1"/>
</dbReference>
<dbReference type="AlphaFoldDB" id="A0A9D2U3V1"/>
<feature type="compositionally biased region" description="Gly residues" evidence="1">
    <location>
        <begin position="220"/>
        <end position="231"/>
    </location>
</feature>
<dbReference type="InterPro" id="IPR006311">
    <property type="entry name" value="TAT_signal"/>
</dbReference>
<feature type="signal peptide" evidence="3">
    <location>
        <begin position="1"/>
        <end position="33"/>
    </location>
</feature>
<evidence type="ECO:0000313" key="4">
    <source>
        <dbReference type="EMBL" id="HJD35204.1"/>
    </source>
</evidence>
<keyword evidence="3" id="KW-0732">Signal</keyword>
<reference evidence="4" key="2">
    <citation type="submission" date="2021-04" db="EMBL/GenBank/DDBJ databases">
        <authorList>
            <person name="Gilroy R."/>
        </authorList>
    </citation>
    <scope>NUCLEOTIDE SEQUENCE</scope>
    <source>
        <strain evidence="4">ChiGjej3B3-11674</strain>
    </source>
</reference>
<evidence type="ECO:0008006" key="6">
    <source>
        <dbReference type="Google" id="ProtNLM"/>
    </source>
</evidence>
<dbReference type="PROSITE" id="PS51318">
    <property type="entry name" value="TAT"/>
    <property type="match status" value="1"/>
</dbReference>
<keyword evidence="2" id="KW-0812">Transmembrane</keyword>
<feature type="chain" id="PRO_5039193490" description="CARDB domain-containing protein" evidence="3">
    <location>
        <begin position="34"/>
        <end position="575"/>
    </location>
</feature>
<gene>
    <name evidence="4" type="ORF">H9911_11845</name>
</gene>
<protein>
    <recommendedName>
        <fullName evidence="6">CARDB domain-containing protein</fullName>
    </recommendedName>
</protein>
<feature type="region of interest" description="Disordered" evidence="1">
    <location>
        <begin position="547"/>
        <end position="575"/>
    </location>
</feature>
<evidence type="ECO:0000256" key="2">
    <source>
        <dbReference type="SAM" id="Phobius"/>
    </source>
</evidence>
<feature type="compositionally biased region" description="Basic and acidic residues" evidence="1">
    <location>
        <begin position="563"/>
        <end position="575"/>
    </location>
</feature>
<feature type="transmembrane region" description="Helical" evidence="2">
    <location>
        <begin position="524"/>
        <end position="544"/>
    </location>
</feature>
<organism evidence="4 5">
    <name type="scientific">Candidatus Mediterraneibacter tabaqchaliae</name>
    <dbReference type="NCBI Taxonomy" id="2838689"/>
    <lineage>
        <taxon>Bacteria</taxon>
        <taxon>Bacillati</taxon>
        <taxon>Bacillota</taxon>
        <taxon>Clostridia</taxon>
        <taxon>Lachnospirales</taxon>
        <taxon>Lachnospiraceae</taxon>
        <taxon>Mediterraneibacter</taxon>
    </lineage>
</organism>
<accession>A0A9D2U3V1</accession>
<reference evidence="4" key="1">
    <citation type="journal article" date="2021" name="PeerJ">
        <title>Extensive microbial diversity within the chicken gut microbiome revealed by metagenomics and culture.</title>
        <authorList>
            <person name="Gilroy R."/>
            <person name="Ravi A."/>
            <person name="Getino M."/>
            <person name="Pursley I."/>
            <person name="Horton D.L."/>
            <person name="Alikhan N.F."/>
            <person name="Baker D."/>
            <person name="Gharbi K."/>
            <person name="Hall N."/>
            <person name="Watson M."/>
            <person name="Adriaenssens E.M."/>
            <person name="Foster-Nyarko E."/>
            <person name="Jarju S."/>
            <person name="Secka A."/>
            <person name="Antonio M."/>
            <person name="Oren A."/>
            <person name="Chaudhuri R.R."/>
            <person name="La Ragione R."/>
            <person name="Hildebrand F."/>
            <person name="Pallen M.J."/>
        </authorList>
    </citation>
    <scope>NUCLEOTIDE SEQUENCE</scope>
    <source>
        <strain evidence="4">ChiGjej3B3-11674</strain>
    </source>
</reference>
<dbReference type="PANTHER" id="PTHR35902">
    <property type="entry name" value="S-LAYER DOMAIN-LIKE PROTEIN-RELATED"/>
    <property type="match status" value="1"/>
</dbReference>
<keyword evidence="2" id="KW-1133">Transmembrane helix</keyword>